<dbReference type="Gene3D" id="3.40.50.880">
    <property type="match status" value="1"/>
</dbReference>
<dbReference type="InterPro" id="IPR029062">
    <property type="entry name" value="Class_I_gatase-like"/>
</dbReference>
<reference evidence="1 2" key="1">
    <citation type="submission" date="2016-10" db="EMBL/GenBank/DDBJ databases">
        <authorList>
            <person name="de Groot N.N."/>
        </authorList>
    </citation>
    <scope>NUCLEOTIDE SEQUENCE [LARGE SCALE GENOMIC DNA]</scope>
    <source>
        <strain evidence="1 2">DSM 21668</strain>
    </source>
</reference>
<dbReference type="AlphaFoldDB" id="A0A1G9RUJ5"/>
<sequence length="226" mass="24355">MKRIGIILHGCGVFDGTEIQEATMAMLAIREAEAEYRCYAPDRPQHHVINHANGQEMPETRNILVESARISRGQIEDIRHLNLDDLDGLLIPGGFGAAKNLSTWAFDGPAATVLPEVREILIAAVEKGIPIAALCVSPVVLAKAFEGTDWHARLTLGTTAAASPYDIAGFHAGIGQVGAHPAEATIEEIVVDQDLKIVTAPCYMMETDILGIRNNAKLAVERLLAF</sequence>
<gene>
    <name evidence="1" type="ORF">SAMN04488090_3039</name>
</gene>
<evidence type="ECO:0000313" key="2">
    <source>
        <dbReference type="Proteomes" id="UP000198901"/>
    </source>
</evidence>
<keyword evidence="2" id="KW-1185">Reference proteome</keyword>
<dbReference type="NCBIfam" id="NF008747">
    <property type="entry name" value="PRK11780.1"/>
    <property type="match status" value="1"/>
</dbReference>
<accession>A0A1G9RUJ5</accession>
<proteinExistence type="predicted"/>
<protein>
    <submittedName>
        <fullName evidence="1">Enhancing lycopene biosynthesis protein 2</fullName>
    </submittedName>
</protein>
<name>A0A1G9RUJ5_9BACT</name>
<evidence type="ECO:0000313" key="1">
    <source>
        <dbReference type="EMBL" id="SDM26667.1"/>
    </source>
</evidence>
<dbReference type="SUPFAM" id="SSF52317">
    <property type="entry name" value="Class I glutamine amidotransferase-like"/>
    <property type="match status" value="1"/>
</dbReference>
<dbReference type="EMBL" id="FNGS01000005">
    <property type="protein sequence ID" value="SDM26667.1"/>
    <property type="molecule type" value="Genomic_DNA"/>
</dbReference>
<dbReference type="RefSeq" id="WP_093204275.1">
    <property type="nucleotide sequence ID" value="NZ_FNGS01000005.1"/>
</dbReference>
<dbReference type="PANTHER" id="PTHR10224">
    <property type="entry name" value="ES1 PROTEIN HOMOLOG, MITOCHONDRIAL"/>
    <property type="match status" value="1"/>
</dbReference>
<dbReference type="OrthoDB" id="9800516at2"/>
<dbReference type="Proteomes" id="UP000198901">
    <property type="component" value="Unassembled WGS sequence"/>
</dbReference>
<dbReference type="PANTHER" id="PTHR10224:SF12">
    <property type="entry name" value="GLYOXALASE ELBB"/>
    <property type="match status" value="1"/>
</dbReference>
<organism evidence="1 2">
    <name type="scientific">Siphonobacter aquaeclarae</name>
    <dbReference type="NCBI Taxonomy" id="563176"/>
    <lineage>
        <taxon>Bacteria</taxon>
        <taxon>Pseudomonadati</taxon>
        <taxon>Bacteroidota</taxon>
        <taxon>Cytophagia</taxon>
        <taxon>Cytophagales</taxon>
        <taxon>Cytophagaceae</taxon>
        <taxon>Siphonobacter</taxon>
    </lineage>
</organism>